<gene>
    <name evidence="2" type="ORF">C6P46_002593</name>
</gene>
<feature type="compositionally biased region" description="Basic and acidic residues" evidence="1">
    <location>
        <begin position="394"/>
        <end position="404"/>
    </location>
</feature>
<sequence length="444" mass="49083">MGPIMNSLFPQAYTDLFAETHANVCSSTGATVQSFSGGLSGHGFLKNVLEHYIKNQAWGPNGPQSYEDLCHESQQWNMSAGQDHKGKINLRWINDTAPLRPIPAKPTVASTLILETAFPTLALTSVKEGKKLVDKQLGWIDASSLLKFADAGPDEMGTKIGMVAPKARATVTSFTVSSQQPRASGEYAADLFWLTYQQYKLMKHDSETYLCRRQLVNVIDANDKLIKVFDNEEETTATFEILTKKKFNLDKHFALQLDSQADDQVEFFLWTELCKVAKVAVKKKVERVTSEHILGGQQLTRMLAKSKSAASDSSGGEYRKPEMTGFGTGHLRARQRDVSVKKAWDAIDQMLVIPRSVTLLENPAGAPTVKERVRSGLSNADSKQIPPGSASHTGSEEPEPRTASDEALVVEKKKKKFKKDVSMRRVRRSPRARPAGSVNGGWEE</sequence>
<feature type="non-terminal residue" evidence="2">
    <location>
        <position position="444"/>
    </location>
</feature>
<keyword evidence="3" id="KW-1185">Reference proteome</keyword>
<feature type="compositionally biased region" description="Low complexity" evidence="1">
    <location>
        <begin position="305"/>
        <end position="314"/>
    </location>
</feature>
<accession>A0A9P7BA13</accession>
<feature type="region of interest" description="Disordered" evidence="1">
    <location>
        <begin position="305"/>
        <end position="330"/>
    </location>
</feature>
<proteinExistence type="predicted"/>
<dbReference type="AlphaFoldDB" id="A0A9P7BA13"/>
<feature type="region of interest" description="Disordered" evidence="1">
    <location>
        <begin position="371"/>
        <end position="444"/>
    </location>
</feature>
<feature type="compositionally biased region" description="Basic residues" evidence="1">
    <location>
        <begin position="412"/>
        <end position="431"/>
    </location>
</feature>
<reference evidence="2 3" key="1">
    <citation type="submission" date="2020-11" db="EMBL/GenBank/DDBJ databases">
        <title>Kefir isolates.</title>
        <authorList>
            <person name="Marcisauskas S."/>
            <person name="Kim Y."/>
            <person name="Blasche S."/>
        </authorList>
    </citation>
    <scope>NUCLEOTIDE SEQUENCE [LARGE SCALE GENOMIC DNA]</scope>
    <source>
        <strain evidence="2 3">KR</strain>
    </source>
</reference>
<evidence type="ECO:0000256" key="1">
    <source>
        <dbReference type="SAM" id="MobiDB-lite"/>
    </source>
</evidence>
<organism evidence="2 3">
    <name type="scientific">Rhodotorula mucilaginosa</name>
    <name type="common">Yeast</name>
    <name type="synonym">Rhodotorula rubra</name>
    <dbReference type="NCBI Taxonomy" id="5537"/>
    <lineage>
        <taxon>Eukaryota</taxon>
        <taxon>Fungi</taxon>
        <taxon>Dikarya</taxon>
        <taxon>Basidiomycota</taxon>
        <taxon>Pucciniomycotina</taxon>
        <taxon>Microbotryomycetes</taxon>
        <taxon>Sporidiobolales</taxon>
        <taxon>Sporidiobolaceae</taxon>
        <taxon>Rhodotorula</taxon>
    </lineage>
</organism>
<evidence type="ECO:0000313" key="3">
    <source>
        <dbReference type="Proteomes" id="UP000777482"/>
    </source>
</evidence>
<comment type="caution">
    <text evidence="2">The sequence shown here is derived from an EMBL/GenBank/DDBJ whole genome shotgun (WGS) entry which is preliminary data.</text>
</comment>
<dbReference type="Proteomes" id="UP000777482">
    <property type="component" value="Unassembled WGS sequence"/>
</dbReference>
<protein>
    <submittedName>
        <fullName evidence="2">Uncharacterized protein</fullName>
    </submittedName>
</protein>
<dbReference type="EMBL" id="PUHQ01000002">
    <property type="protein sequence ID" value="KAG0667181.1"/>
    <property type="molecule type" value="Genomic_DNA"/>
</dbReference>
<evidence type="ECO:0000313" key="2">
    <source>
        <dbReference type="EMBL" id="KAG0667181.1"/>
    </source>
</evidence>
<name>A0A9P7BA13_RHOMI</name>